<dbReference type="EMBL" id="JASBWS010000128">
    <property type="protein sequence ID" value="KAJ9095163.1"/>
    <property type="molecule type" value="Genomic_DNA"/>
</dbReference>
<gene>
    <name evidence="1" type="ORF">QFC20_006732</name>
</gene>
<evidence type="ECO:0000313" key="2">
    <source>
        <dbReference type="Proteomes" id="UP001230649"/>
    </source>
</evidence>
<reference evidence="1" key="1">
    <citation type="submission" date="2023-04" db="EMBL/GenBank/DDBJ databases">
        <title>Draft Genome sequencing of Naganishia species isolated from polar environments using Oxford Nanopore Technology.</title>
        <authorList>
            <person name="Leo P."/>
            <person name="Venkateswaran K."/>
        </authorList>
    </citation>
    <scope>NUCLEOTIDE SEQUENCE</scope>
    <source>
        <strain evidence="1">MNA-CCFEE 5262</strain>
    </source>
</reference>
<evidence type="ECO:0000313" key="1">
    <source>
        <dbReference type="EMBL" id="KAJ9095163.1"/>
    </source>
</evidence>
<organism evidence="1 2">
    <name type="scientific">Naganishia adeliensis</name>
    <dbReference type="NCBI Taxonomy" id="92952"/>
    <lineage>
        <taxon>Eukaryota</taxon>
        <taxon>Fungi</taxon>
        <taxon>Dikarya</taxon>
        <taxon>Basidiomycota</taxon>
        <taxon>Agaricomycotina</taxon>
        <taxon>Tremellomycetes</taxon>
        <taxon>Filobasidiales</taxon>
        <taxon>Filobasidiaceae</taxon>
        <taxon>Naganishia</taxon>
    </lineage>
</organism>
<protein>
    <submittedName>
        <fullName evidence="1">Uncharacterized protein</fullName>
    </submittedName>
</protein>
<comment type="caution">
    <text evidence="1">The sequence shown here is derived from an EMBL/GenBank/DDBJ whole genome shotgun (WGS) entry which is preliminary data.</text>
</comment>
<sequence>MARTMPQTVGRTAKPRRGRLQAYDHSADPVFLGELTWENVRRSEYSREVIRLRWLDQPALNDQMRKYSEMPDKVYEELCKSVVLCEGDDGPSQRNALLALIQKTILDQVLSAPMPELDDRTQRQLDACLG</sequence>
<accession>A0ACC2V7Y1</accession>
<dbReference type="Proteomes" id="UP001230649">
    <property type="component" value="Unassembled WGS sequence"/>
</dbReference>
<proteinExistence type="predicted"/>
<keyword evidence="2" id="KW-1185">Reference proteome</keyword>
<name>A0ACC2V7Y1_9TREE</name>